<feature type="chain" id="PRO_5013620052" description="Tyrosine-protein phosphatase domain-containing protein" evidence="2">
    <location>
        <begin position="28"/>
        <end position="1024"/>
    </location>
</feature>
<dbReference type="PANTHER" id="PTHR32525:SF1">
    <property type="entry name" value="DOMAIN OF UNKNOWN FUNCTION WSN DOMAIN-CONTAINING PROTEIN-RELATED"/>
    <property type="match status" value="1"/>
</dbReference>
<evidence type="ECO:0000313" key="4">
    <source>
        <dbReference type="EMBL" id="PIC37322.1"/>
    </source>
</evidence>
<keyword evidence="1" id="KW-1133">Transmembrane helix</keyword>
<dbReference type="GO" id="GO:0004725">
    <property type="term" value="F:protein tyrosine phosphatase activity"/>
    <property type="evidence" value="ECO:0007669"/>
    <property type="project" value="InterPro"/>
</dbReference>
<evidence type="ECO:0000313" key="5">
    <source>
        <dbReference type="Proteomes" id="UP000230233"/>
    </source>
</evidence>
<proteinExistence type="predicted"/>
<dbReference type="InterPro" id="IPR000242">
    <property type="entry name" value="PTP_cat"/>
</dbReference>
<gene>
    <name evidence="4" type="primary">Cnig_chr_IV.g15988</name>
    <name evidence="4" type="ORF">B9Z55_015988</name>
</gene>
<keyword evidence="5" id="KW-1185">Reference proteome</keyword>
<evidence type="ECO:0000259" key="3">
    <source>
        <dbReference type="PROSITE" id="PS50055"/>
    </source>
</evidence>
<sequence>MRRIKSTFSNRFKQCLLILIFNTFLEAKEFKADNNPRQARYISSDDPSFDHLHNNHTRVVRQDNDKIAKLLKQTTIIAHIANAISLQSGLLNNTIKIEEVVGEICKFDSADFQRLSEWKPDNVNAFASKIKEAPSSLNPVPEDFEEKVLQWNKIIEDSENVVGDVNDTSGIDAYTSEAESLEQLDVEVIIKIETDLSESSKLFYDMKWPLTAARPIRYYTLSSWSRLPSHLQGMVEALKSFKTVTDKLVSNSLMKTGPETLKQFESFINFTEFRSNFSINAKNNETQVKNSNWLSKVVTKAQSADEDLKFMMTFAEERVGLRNTRYIGLNMLEKEIDDHWLAGILKVEGSRMNSLKKGLYPLMNHTSELIELEKKFNSIPADLHSAALKTRELKTSLASITVDSMNILEHFDECSSIQDLLNTDDFKRSRDLIKSVKALNDTIEAMEVLRTVDTDALDVEVKEFVSSIGFTDLSDTDMSYREVETVKKKFKSLKSQDLFDAFRLRIQQMVHDVNPTALKDFIIPTLTLKHPLKDPAFLEKYENEKKVHECLKKHAEKSKEAVEAVQMLRKIRDLNTTEIDVVSNAAEAISSASRGLSELQKIPEAMKKEASDKSRKLGTFSEASKVSETISKSVQTLRDVLALKAVEIAQLKMVEVVADIMQTQEEKDRVKSQWGDHQKDMEELEKSKIAIGEFESNLKDLTQNSSLEDYGKQLKNLESIPDVKMNASEKSEALGALLAQPSILPNVTVELEKNRKIIDELAELDLGFSSHQKAYQNAPGAFKALQDFLTEFLKIEVGGVEVDDEDVDGIEDAGGTSLLLFILIGVGVAGLISVVSCLLYRHFTKTTDKMILRYLAWIKEQSNYNGLIFFRKQYKMAYRTVKLDEKAALLRLPGDRLRNTNYPCNMEGIEFESNNLTIRYNANRIKCDDDTEFIAAQGPLQNQPGKMDTRAEFLSMIIKEDSEFIVMIGGFTENGKKKQETCGKYFMDQDGDEMTIEQYKVKTISVEEMGGETKKRLLEITDTT</sequence>
<keyword evidence="1" id="KW-0812">Transmembrane</keyword>
<feature type="domain" description="Tyrosine-protein phosphatase" evidence="3">
    <location>
        <begin position="892"/>
        <end position="1024"/>
    </location>
</feature>
<dbReference type="Proteomes" id="UP000230233">
    <property type="component" value="Chromosome IV"/>
</dbReference>
<accession>A0A2G5UCN8</accession>
<dbReference type="AlphaFoldDB" id="A0A2G5UCN8"/>
<protein>
    <recommendedName>
        <fullName evidence="3">Tyrosine-protein phosphatase domain-containing protein</fullName>
    </recommendedName>
</protein>
<reference evidence="5" key="1">
    <citation type="submission" date="2017-10" db="EMBL/GenBank/DDBJ databases">
        <title>Rapid genome shrinkage in a self-fertile nematode reveals novel sperm competition proteins.</title>
        <authorList>
            <person name="Yin D."/>
            <person name="Schwarz E.M."/>
            <person name="Thomas C.G."/>
            <person name="Felde R.L."/>
            <person name="Korf I.F."/>
            <person name="Cutter A.D."/>
            <person name="Schartner C.M."/>
            <person name="Ralston E.J."/>
            <person name="Meyer B.J."/>
            <person name="Haag E.S."/>
        </authorList>
    </citation>
    <scope>NUCLEOTIDE SEQUENCE [LARGE SCALE GENOMIC DNA]</scope>
    <source>
        <strain evidence="5">JU1422</strain>
    </source>
</reference>
<organism evidence="4 5">
    <name type="scientific">Caenorhabditis nigoni</name>
    <dbReference type="NCBI Taxonomy" id="1611254"/>
    <lineage>
        <taxon>Eukaryota</taxon>
        <taxon>Metazoa</taxon>
        <taxon>Ecdysozoa</taxon>
        <taxon>Nematoda</taxon>
        <taxon>Chromadorea</taxon>
        <taxon>Rhabditida</taxon>
        <taxon>Rhabditina</taxon>
        <taxon>Rhabditomorpha</taxon>
        <taxon>Rhabditoidea</taxon>
        <taxon>Rhabditidae</taxon>
        <taxon>Peloderinae</taxon>
        <taxon>Caenorhabditis</taxon>
    </lineage>
</organism>
<dbReference type="Pfam" id="PF00102">
    <property type="entry name" value="Y_phosphatase"/>
    <property type="match status" value="1"/>
</dbReference>
<dbReference type="Pfam" id="PF02206">
    <property type="entry name" value="WSN"/>
    <property type="match status" value="1"/>
</dbReference>
<dbReference type="Gene3D" id="3.90.190.10">
    <property type="entry name" value="Protein tyrosine phosphatase superfamily"/>
    <property type="match status" value="1"/>
</dbReference>
<evidence type="ECO:0000256" key="1">
    <source>
        <dbReference type="SAM" id="Phobius"/>
    </source>
</evidence>
<evidence type="ECO:0000256" key="2">
    <source>
        <dbReference type="SAM" id="SignalP"/>
    </source>
</evidence>
<name>A0A2G5UCN8_9PELO</name>
<keyword evidence="2" id="KW-0732">Signal</keyword>
<comment type="caution">
    <text evidence="4">The sequence shown here is derived from an EMBL/GenBank/DDBJ whole genome shotgun (WGS) entry which is preliminary data.</text>
</comment>
<keyword evidence="1" id="KW-0472">Membrane</keyword>
<dbReference type="SUPFAM" id="SSF52799">
    <property type="entry name" value="(Phosphotyrosine protein) phosphatases II"/>
    <property type="match status" value="1"/>
</dbReference>
<dbReference type="PROSITE" id="PS50055">
    <property type="entry name" value="TYR_PHOSPHATASE_PTP"/>
    <property type="match status" value="1"/>
</dbReference>
<feature type="transmembrane region" description="Helical" evidence="1">
    <location>
        <begin position="818"/>
        <end position="840"/>
    </location>
</feature>
<dbReference type="PANTHER" id="PTHR32525">
    <property type="entry name" value="PROTEIN-TYROSINE-PHOSPHATASE"/>
    <property type="match status" value="1"/>
</dbReference>
<dbReference type="SMART" id="SM00453">
    <property type="entry name" value="WSN"/>
    <property type="match status" value="1"/>
</dbReference>
<dbReference type="InterPro" id="IPR003125">
    <property type="entry name" value="WSN"/>
</dbReference>
<feature type="signal peptide" evidence="2">
    <location>
        <begin position="1"/>
        <end position="27"/>
    </location>
</feature>
<dbReference type="InterPro" id="IPR029021">
    <property type="entry name" value="Prot-tyrosine_phosphatase-like"/>
</dbReference>
<dbReference type="EMBL" id="PDUG01000004">
    <property type="protein sequence ID" value="PIC37322.1"/>
    <property type="molecule type" value="Genomic_DNA"/>
</dbReference>